<organism evidence="2 3">
    <name type="scientific">Corynebacterium felinum</name>
    <dbReference type="NCBI Taxonomy" id="131318"/>
    <lineage>
        <taxon>Bacteria</taxon>
        <taxon>Bacillati</taxon>
        <taxon>Actinomycetota</taxon>
        <taxon>Actinomycetes</taxon>
        <taxon>Mycobacteriales</taxon>
        <taxon>Corynebacteriaceae</taxon>
        <taxon>Corynebacterium</taxon>
    </lineage>
</organism>
<dbReference type="InterPro" id="IPR023888">
    <property type="entry name" value="SdpC-like"/>
</dbReference>
<feature type="transmembrane region" description="Helical" evidence="1">
    <location>
        <begin position="185"/>
        <end position="205"/>
    </location>
</feature>
<dbReference type="RefSeq" id="WP_277103777.1">
    <property type="nucleotide sequence ID" value="NZ_BAAAJS010000014.1"/>
</dbReference>
<name>A0ABU2B5E5_9CORY</name>
<keyword evidence="1" id="KW-1133">Transmembrane helix</keyword>
<keyword evidence="3" id="KW-1185">Reference proteome</keyword>
<protein>
    <submittedName>
        <fullName evidence="2">SdpC family antimicrobial peptide</fullName>
    </submittedName>
</protein>
<proteinExistence type="predicted"/>
<dbReference type="Proteomes" id="UP001183619">
    <property type="component" value="Unassembled WGS sequence"/>
</dbReference>
<feature type="transmembrane region" description="Helical" evidence="1">
    <location>
        <begin position="21"/>
        <end position="42"/>
    </location>
</feature>
<dbReference type="Pfam" id="PF26137">
    <property type="entry name" value="Toxin_SdpC"/>
    <property type="match status" value="1"/>
</dbReference>
<sequence>MESLIFQRSQDTYRKILARSLKVIMAVVMSTVVFSGGFVPVAQAQSHRLSLMDISADADPSTKATDDDILKGLVFSTGPVAERMGSKVLLPAHITEADFAHEVDQAIGELKELYKDDLTASIRRVKSDDPIEVHQGLDDMSEIVARYADYKYPEIAQASVNTSPSGCGIVIVCVATTAVTVHKVAFLNAGVVVTAASAVFVVHWLTKWRTRGRFDANAASQETVVVDVMKAIRDDKIRV</sequence>
<evidence type="ECO:0000313" key="3">
    <source>
        <dbReference type="Proteomes" id="UP001183619"/>
    </source>
</evidence>
<evidence type="ECO:0000256" key="1">
    <source>
        <dbReference type="SAM" id="Phobius"/>
    </source>
</evidence>
<keyword evidence="1" id="KW-0812">Transmembrane</keyword>
<comment type="caution">
    <text evidence="2">The sequence shown here is derived from an EMBL/GenBank/DDBJ whole genome shotgun (WGS) entry which is preliminary data.</text>
</comment>
<reference evidence="2 3" key="1">
    <citation type="submission" date="2023-07" db="EMBL/GenBank/DDBJ databases">
        <title>Sequencing the genomes of 1000 actinobacteria strains.</title>
        <authorList>
            <person name="Klenk H.-P."/>
        </authorList>
    </citation>
    <scope>NUCLEOTIDE SEQUENCE [LARGE SCALE GENOMIC DNA]</scope>
    <source>
        <strain evidence="2 3">DSM 44508</strain>
    </source>
</reference>
<gene>
    <name evidence="2" type="ORF">J2S37_000378</name>
</gene>
<evidence type="ECO:0000313" key="2">
    <source>
        <dbReference type="EMBL" id="MDR7353840.1"/>
    </source>
</evidence>
<dbReference type="EMBL" id="JAVDYF010000001">
    <property type="protein sequence ID" value="MDR7353840.1"/>
    <property type="molecule type" value="Genomic_DNA"/>
</dbReference>
<keyword evidence="1" id="KW-0472">Membrane</keyword>
<accession>A0ABU2B5E5</accession>